<dbReference type="AlphaFoldDB" id="A0AAD0YBV5"/>
<reference evidence="4 5" key="1">
    <citation type="submission" date="2018-11" db="EMBL/GenBank/DDBJ databases">
        <title>Proposal to divide the Flavobacteriaceae and reorganize its genera based on Amino Acid Identity values calculated from whole genome sequences.</title>
        <authorList>
            <person name="Nicholson A.C."/>
            <person name="Gulvik C.A."/>
            <person name="Whitney A.M."/>
            <person name="Humrighouse B.W."/>
            <person name="Bell M."/>
            <person name="Holmes B."/>
            <person name="Steigerwalt A.G."/>
            <person name="Villarma A."/>
            <person name="Sheth M."/>
            <person name="Batra D."/>
            <person name="Pryor J."/>
            <person name="Bernardet J.-F."/>
            <person name="Hugo C."/>
            <person name="Kampfer P."/>
            <person name="Newman J."/>
            <person name="McQuiston J.R."/>
        </authorList>
    </citation>
    <scope>NUCLEOTIDE SEQUENCE [LARGE SCALE GENOMIC DNA]</scope>
    <source>
        <strain evidence="2 4">G0207</strain>
        <strain evidence="3 5">H5143</strain>
    </source>
</reference>
<evidence type="ECO:0000313" key="4">
    <source>
        <dbReference type="Proteomes" id="UP000274073"/>
    </source>
</evidence>
<dbReference type="EMBL" id="CP033915">
    <property type="protein sequence ID" value="AZA85464.1"/>
    <property type="molecule type" value="Genomic_DNA"/>
</dbReference>
<proteinExistence type="predicted"/>
<dbReference type="PANTHER" id="PTHR43162:SF1">
    <property type="entry name" value="PRESTALK A DIFFERENTIATION PROTEIN A"/>
    <property type="match status" value="1"/>
</dbReference>
<dbReference type="SUPFAM" id="SSF51735">
    <property type="entry name" value="NAD(P)-binding Rossmann-fold domains"/>
    <property type="match status" value="1"/>
</dbReference>
<feature type="domain" description="NAD(P)-binding" evidence="1">
    <location>
        <begin position="7"/>
        <end position="131"/>
    </location>
</feature>
<protein>
    <submittedName>
        <fullName evidence="2">NAD-dependent epimerase/dehydratase family protein</fullName>
    </submittedName>
</protein>
<evidence type="ECO:0000313" key="3">
    <source>
        <dbReference type="EMBL" id="AZA97571.1"/>
    </source>
</evidence>
<dbReference type="RefSeq" id="WP_123853412.1">
    <property type="nucleotide sequence ID" value="NZ_CP033912.1"/>
</dbReference>
<dbReference type="InterPro" id="IPR051604">
    <property type="entry name" value="Ergot_Alk_Oxidoreductase"/>
</dbReference>
<dbReference type="Proteomes" id="UP000281741">
    <property type="component" value="Chromosome"/>
</dbReference>
<gene>
    <name evidence="2" type="ORF">EG349_00990</name>
    <name evidence="3" type="ORF">EG353_19460</name>
</gene>
<dbReference type="Gene3D" id="3.90.25.10">
    <property type="entry name" value="UDP-galactose 4-epimerase, domain 1"/>
    <property type="match status" value="1"/>
</dbReference>
<dbReference type="InterPro" id="IPR036291">
    <property type="entry name" value="NAD(P)-bd_dom_sf"/>
</dbReference>
<dbReference type="Proteomes" id="UP000274073">
    <property type="component" value="Chromosome"/>
</dbReference>
<dbReference type="PANTHER" id="PTHR43162">
    <property type="match status" value="1"/>
</dbReference>
<evidence type="ECO:0000313" key="2">
    <source>
        <dbReference type="EMBL" id="AZA85464.1"/>
    </source>
</evidence>
<dbReference type="Gene3D" id="3.40.50.720">
    <property type="entry name" value="NAD(P)-binding Rossmann-like Domain"/>
    <property type="match status" value="1"/>
</dbReference>
<keyword evidence="5" id="KW-1185">Reference proteome</keyword>
<name>A0AAD0YBV5_9FLAO</name>
<evidence type="ECO:0000259" key="1">
    <source>
        <dbReference type="Pfam" id="PF13460"/>
    </source>
</evidence>
<accession>A0AAD0YBV5</accession>
<organism evidence="2 4">
    <name type="scientific">Chryseobacterium shandongense</name>
    <dbReference type="NCBI Taxonomy" id="1493872"/>
    <lineage>
        <taxon>Bacteria</taxon>
        <taxon>Pseudomonadati</taxon>
        <taxon>Bacteroidota</taxon>
        <taxon>Flavobacteriia</taxon>
        <taxon>Flavobacteriales</taxon>
        <taxon>Weeksellaceae</taxon>
        <taxon>Chryseobacterium group</taxon>
        <taxon>Chryseobacterium</taxon>
    </lineage>
</organism>
<dbReference type="InterPro" id="IPR016040">
    <property type="entry name" value="NAD(P)-bd_dom"/>
</dbReference>
<dbReference type="Pfam" id="PF13460">
    <property type="entry name" value="NAD_binding_10"/>
    <property type="match status" value="1"/>
</dbReference>
<sequence length="305" mass="33706">MNIVITGSLGNIGKPLTKLLVAKGHQVTVISSKPERISGIKALGAIPAIGSIKDTKFLAETFTGADAVYLMEAWEGIGNLFDQDIDFMEEFKKIANNYVQAVQKSGVTKIIHLSSIGAHSDQGTGSLLVHHHVENILRTLPENVSIKFIRPVGFFSNIYRWLPMIMSQGVITQSYGGNQKEPWVSPYDIASTISYEMEQTFNGRTVQYVASDEVSPNDIAQALGQAIGNNDLQWKVISSKELLDQMLSAGINEWIANGMVAMQKAQGNGSLYEDFYLHKPKLGETKLKDFAKEFAEVYHIQKHSK</sequence>
<dbReference type="EMBL" id="CP033912">
    <property type="protein sequence ID" value="AZA97571.1"/>
    <property type="molecule type" value="Genomic_DNA"/>
</dbReference>
<evidence type="ECO:0000313" key="5">
    <source>
        <dbReference type="Proteomes" id="UP000281741"/>
    </source>
</evidence>